<keyword evidence="3" id="KW-1185">Reference proteome</keyword>
<protein>
    <recommendedName>
        <fullName evidence="4">SxtJ</fullName>
    </recommendedName>
</protein>
<dbReference type="EMBL" id="JAAGNX010000001">
    <property type="protein sequence ID" value="NDV61905.1"/>
    <property type="molecule type" value="Genomic_DNA"/>
</dbReference>
<evidence type="ECO:0000313" key="3">
    <source>
        <dbReference type="Proteomes" id="UP000478417"/>
    </source>
</evidence>
<reference evidence="2 3" key="1">
    <citation type="submission" date="2020-02" db="EMBL/GenBank/DDBJ databases">
        <title>Albibacoteraceae fam. nov., the first described family within the subdivision 4 Verrucomicrobia.</title>
        <authorList>
            <person name="Xi F."/>
        </authorList>
    </citation>
    <scope>NUCLEOTIDE SEQUENCE [LARGE SCALE GENOMIC DNA]</scope>
    <source>
        <strain evidence="2 3">CK1056</strain>
    </source>
</reference>
<dbReference type="AlphaFoldDB" id="A0A6B2M279"/>
<accession>A0A6B2M279</accession>
<evidence type="ECO:0000256" key="1">
    <source>
        <dbReference type="SAM" id="Phobius"/>
    </source>
</evidence>
<keyword evidence="1" id="KW-1133">Transmembrane helix</keyword>
<feature type="transmembrane region" description="Helical" evidence="1">
    <location>
        <begin position="82"/>
        <end position="102"/>
    </location>
</feature>
<gene>
    <name evidence="2" type="ORF">G0Q06_05530</name>
</gene>
<dbReference type="Proteomes" id="UP000478417">
    <property type="component" value="Unassembled WGS sequence"/>
</dbReference>
<feature type="transmembrane region" description="Helical" evidence="1">
    <location>
        <begin position="37"/>
        <end position="56"/>
    </location>
</feature>
<organism evidence="2 3">
    <name type="scientific">Oceanipulchritudo coccoides</name>
    <dbReference type="NCBI Taxonomy" id="2706888"/>
    <lineage>
        <taxon>Bacteria</taxon>
        <taxon>Pseudomonadati</taxon>
        <taxon>Verrucomicrobiota</taxon>
        <taxon>Opitutia</taxon>
        <taxon>Puniceicoccales</taxon>
        <taxon>Oceanipulchritudinaceae</taxon>
        <taxon>Oceanipulchritudo</taxon>
    </lineage>
</organism>
<evidence type="ECO:0000313" key="2">
    <source>
        <dbReference type="EMBL" id="NDV61905.1"/>
    </source>
</evidence>
<proteinExistence type="predicted"/>
<feature type="transmembrane region" description="Helical" evidence="1">
    <location>
        <begin position="12"/>
        <end position="31"/>
    </location>
</feature>
<sequence length="132" mass="15230">MLRLKENPVEWIKFTGVMGLSANLILWMLWWNAILPSMLLLAGIGLALLALGASFVRPRWFRGFYRGGMTVSFHIGQTFGKLLLVLFFFLLVMPMGLLLRLLGKDLLKIKINPEDATHWHPAKNNREFDRMF</sequence>
<name>A0A6B2M279_9BACT</name>
<keyword evidence="1" id="KW-0472">Membrane</keyword>
<comment type="caution">
    <text evidence="2">The sequence shown here is derived from an EMBL/GenBank/DDBJ whole genome shotgun (WGS) entry which is preliminary data.</text>
</comment>
<keyword evidence="1" id="KW-0812">Transmembrane</keyword>
<evidence type="ECO:0008006" key="4">
    <source>
        <dbReference type="Google" id="ProtNLM"/>
    </source>
</evidence>
<dbReference type="RefSeq" id="WP_163963246.1">
    <property type="nucleotide sequence ID" value="NZ_JAAGNX010000001.1"/>
</dbReference>